<feature type="domain" description="Lipocalin-like" evidence="2">
    <location>
        <begin position="41"/>
        <end position="118"/>
    </location>
</feature>
<evidence type="ECO:0000313" key="3">
    <source>
        <dbReference type="EMBL" id="RYJ44514.1"/>
    </source>
</evidence>
<evidence type="ECO:0000259" key="2">
    <source>
        <dbReference type="Pfam" id="PF13648"/>
    </source>
</evidence>
<reference evidence="3 4" key="1">
    <citation type="submission" date="2014-12" db="EMBL/GenBank/DDBJ databases">
        <title>Genome sequence of Flavobacterium beibuense RSKm HC5.</title>
        <authorList>
            <person name="Kim J.F."/>
            <person name="Song J.Y."/>
            <person name="Kwak M.-J."/>
            <person name="Lee S.-W."/>
        </authorList>
    </citation>
    <scope>NUCLEOTIDE SEQUENCE [LARGE SCALE GENOMIC DNA]</scope>
    <source>
        <strain evidence="3 4">RSKm HC5</strain>
    </source>
</reference>
<feature type="chain" id="PRO_5019588225" description="Lipocalin-like domain-containing protein" evidence="1">
    <location>
        <begin position="21"/>
        <end position="154"/>
    </location>
</feature>
<feature type="signal peptide" evidence="1">
    <location>
        <begin position="1"/>
        <end position="20"/>
    </location>
</feature>
<dbReference type="AlphaFoldDB" id="A0A444WFN3"/>
<sequence length="154" mass="16806">MNLKTLLAAFCIAGICACSAICDDDDAPQDAAHMPFTGDVVGTWKTVALYEYDGDHVPLGCTQPETPNQDVLFTFYSDNTFTVEHNCNEALPYNEGTYTTDGHVLTLTMGNGELKETAHMTDTDENSNTLAFRFFGIGSDQAMLGGYKLEVQKI</sequence>
<accession>A0A444WFN3</accession>
<proteinExistence type="predicted"/>
<comment type="caution">
    <text evidence="3">The sequence shown here is derived from an EMBL/GenBank/DDBJ whole genome shotgun (WGS) entry which is preliminary data.</text>
</comment>
<gene>
    <name evidence="3" type="ORF">NU09_1124</name>
</gene>
<dbReference type="EMBL" id="JUIW01000003">
    <property type="protein sequence ID" value="RYJ44514.1"/>
    <property type="molecule type" value="Genomic_DNA"/>
</dbReference>
<name>A0A444WFN3_9FLAO</name>
<dbReference type="InterPro" id="IPR024311">
    <property type="entry name" value="Lipocalin-like"/>
</dbReference>
<evidence type="ECO:0000256" key="1">
    <source>
        <dbReference type="SAM" id="SignalP"/>
    </source>
</evidence>
<dbReference type="PROSITE" id="PS51257">
    <property type="entry name" value="PROKAR_LIPOPROTEIN"/>
    <property type="match status" value="1"/>
</dbReference>
<organism evidence="3 4">
    <name type="scientific">Flavobacterium beibuense</name>
    <dbReference type="NCBI Taxonomy" id="657326"/>
    <lineage>
        <taxon>Bacteria</taxon>
        <taxon>Pseudomonadati</taxon>
        <taxon>Bacteroidota</taxon>
        <taxon>Flavobacteriia</taxon>
        <taxon>Flavobacteriales</taxon>
        <taxon>Flavobacteriaceae</taxon>
        <taxon>Flavobacterium</taxon>
    </lineage>
</organism>
<keyword evidence="4" id="KW-1185">Reference proteome</keyword>
<keyword evidence="1" id="KW-0732">Signal</keyword>
<dbReference type="OrthoDB" id="9826130at2"/>
<protein>
    <recommendedName>
        <fullName evidence="2">Lipocalin-like domain-containing protein</fullName>
    </recommendedName>
</protein>
<dbReference type="Proteomes" id="UP000289775">
    <property type="component" value="Unassembled WGS sequence"/>
</dbReference>
<evidence type="ECO:0000313" key="4">
    <source>
        <dbReference type="Proteomes" id="UP000289775"/>
    </source>
</evidence>
<dbReference type="Pfam" id="PF13648">
    <property type="entry name" value="Lipocalin_4"/>
    <property type="match status" value="1"/>
</dbReference>
<dbReference type="RefSeq" id="WP_129750270.1">
    <property type="nucleotide sequence ID" value="NZ_JUIW01000003.1"/>
</dbReference>